<sequence length="78" mass="8762">MTLRMYGTAWCGDCHRAKAWLDGENISYEFLDIESDDALRDRAVALNDGFQRVPVLEFDDGSVLVEPTNEQLATKLAP</sequence>
<name>A0A381QIR9_9ZZZZ</name>
<organism evidence="2">
    <name type="scientific">marine metagenome</name>
    <dbReference type="NCBI Taxonomy" id="408172"/>
    <lineage>
        <taxon>unclassified sequences</taxon>
        <taxon>metagenomes</taxon>
        <taxon>ecological metagenomes</taxon>
    </lineage>
</organism>
<dbReference type="SUPFAM" id="SSF52833">
    <property type="entry name" value="Thioredoxin-like"/>
    <property type="match status" value="1"/>
</dbReference>
<gene>
    <name evidence="2" type="ORF">METZ01_LOCUS32070</name>
</gene>
<dbReference type="EMBL" id="UINC01001378">
    <property type="protein sequence ID" value="SUZ79216.1"/>
    <property type="molecule type" value="Genomic_DNA"/>
</dbReference>
<dbReference type="AlphaFoldDB" id="A0A381QIR9"/>
<dbReference type="InterPro" id="IPR002109">
    <property type="entry name" value="Glutaredoxin"/>
</dbReference>
<dbReference type="InterPro" id="IPR036249">
    <property type="entry name" value="Thioredoxin-like_sf"/>
</dbReference>
<dbReference type="Gene3D" id="3.40.30.10">
    <property type="entry name" value="Glutaredoxin"/>
    <property type="match status" value="1"/>
</dbReference>
<dbReference type="CDD" id="cd02976">
    <property type="entry name" value="NrdH"/>
    <property type="match status" value="1"/>
</dbReference>
<dbReference type="Pfam" id="PF00462">
    <property type="entry name" value="Glutaredoxin"/>
    <property type="match status" value="1"/>
</dbReference>
<feature type="domain" description="Glutaredoxin" evidence="1">
    <location>
        <begin position="5"/>
        <end position="60"/>
    </location>
</feature>
<protein>
    <recommendedName>
        <fullName evidence="1">Glutaredoxin domain-containing protein</fullName>
    </recommendedName>
</protein>
<proteinExistence type="predicted"/>
<evidence type="ECO:0000259" key="1">
    <source>
        <dbReference type="Pfam" id="PF00462"/>
    </source>
</evidence>
<dbReference type="PROSITE" id="PS51354">
    <property type="entry name" value="GLUTAREDOXIN_2"/>
    <property type="match status" value="1"/>
</dbReference>
<accession>A0A381QIR9</accession>
<reference evidence="2" key="1">
    <citation type="submission" date="2018-05" db="EMBL/GenBank/DDBJ databases">
        <authorList>
            <person name="Lanie J.A."/>
            <person name="Ng W.-L."/>
            <person name="Kazmierczak K.M."/>
            <person name="Andrzejewski T.M."/>
            <person name="Davidsen T.M."/>
            <person name="Wayne K.J."/>
            <person name="Tettelin H."/>
            <person name="Glass J.I."/>
            <person name="Rusch D."/>
            <person name="Podicherti R."/>
            <person name="Tsui H.-C.T."/>
            <person name="Winkler M.E."/>
        </authorList>
    </citation>
    <scope>NUCLEOTIDE SEQUENCE</scope>
</reference>
<evidence type="ECO:0000313" key="2">
    <source>
        <dbReference type="EMBL" id="SUZ79216.1"/>
    </source>
</evidence>